<gene>
    <name evidence="6" type="ORF">HDA32_004508</name>
</gene>
<evidence type="ECO:0000256" key="3">
    <source>
        <dbReference type="ARBA" id="ARBA00022989"/>
    </source>
</evidence>
<proteinExistence type="predicted"/>
<evidence type="ECO:0000313" key="6">
    <source>
        <dbReference type="EMBL" id="NYE49388.1"/>
    </source>
</evidence>
<reference evidence="6 7" key="1">
    <citation type="submission" date="2020-07" db="EMBL/GenBank/DDBJ databases">
        <title>Sequencing the genomes of 1000 actinobacteria strains.</title>
        <authorList>
            <person name="Klenk H.-P."/>
        </authorList>
    </citation>
    <scope>NUCLEOTIDE SEQUENCE [LARGE SCALE GENOMIC DNA]</scope>
    <source>
        <strain evidence="6 7">CXB654</strain>
    </source>
</reference>
<feature type="transmembrane region" description="Helical" evidence="5">
    <location>
        <begin position="118"/>
        <end position="137"/>
    </location>
</feature>
<name>A0A852TZP0_9ACTN</name>
<feature type="transmembrane region" description="Helical" evidence="5">
    <location>
        <begin position="88"/>
        <end position="112"/>
    </location>
</feature>
<keyword evidence="7" id="KW-1185">Reference proteome</keyword>
<dbReference type="GO" id="GO:0005886">
    <property type="term" value="C:plasma membrane"/>
    <property type="evidence" value="ECO:0007669"/>
    <property type="project" value="TreeGrafter"/>
</dbReference>
<dbReference type="Proteomes" id="UP000589036">
    <property type="component" value="Unassembled WGS sequence"/>
</dbReference>
<dbReference type="RefSeq" id="WP_312863283.1">
    <property type="nucleotide sequence ID" value="NZ_BAAAYY010000029.1"/>
</dbReference>
<dbReference type="InterPro" id="IPR001046">
    <property type="entry name" value="NRAMP_fam"/>
</dbReference>
<evidence type="ECO:0000256" key="5">
    <source>
        <dbReference type="SAM" id="Phobius"/>
    </source>
</evidence>
<feature type="transmembrane region" description="Helical" evidence="5">
    <location>
        <begin position="12"/>
        <end position="37"/>
    </location>
</feature>
<feature type="transmembrane region" description="Helical" evidence="5">
    <location>
        <begin position="276"/>
        <end position="305"/>
    </location>
</feature>
<accession>A0A852TZP0</accession>
<feature type="transmembrane region" description="Helical" evidence="5">
    <location>
        <begin position="352"/>
        <end position="375"/>
    </location>
</feature>
<dbReference type="EMBL" id="JACCCC010000001">
    <property type="protein sequence ID" value="NYE49388.1"/>
    <property type="molecule type" value="Genomic_DNA"/>
</dbReference>
<feature type="transmembrane region" description="Helical" evidence="5">
    <location>
        <begin position="387"/>
        <end position="406"/>
    </location>
</feature>
<dbReference type="NCBIfam" id="NF037982">
    <property type="entry name" value="Nramp_1"/>
    <property type="match status" value="2"/>
</dbReference>
<feature type="transmembrane region" description="Helical" evidence="5">
    <location>
        <begin position="43"/>
        <end position="67"/>
    </location>
</feature>
<keyword evidence="3 5" id="KW-1133">Transmembrane helix</keyword>
<comment type="caution">
    <text evidence="6">The sequence shown here is derived from an EMBL/GenBank/DDBJ whole genome shotgun (WGS) entry which is preliminary data.</text>
</comment>
<dbReference type="GO" id="GO:0015086">
    <property type="term" value="F:cadmium ion transmembrane transporter activity"/>
    <property type="evidence" value="ECO:0007669"/>
    <property type="project" value="TreeGrafter"/>
</dbReference>
<feature type="transmembrane region" description="Helical" evidence="5">
    <location>
        <begin position="326"/>
        <end position="346"/>
    </location>
</feature>
<dbReference type="Pfam" id="PF01566">
    <property type="entry name" value="Nramp"/>
    <property type="match status" value="1"/>
</dbReference>
<dbReference type="PANTHER" id="PTHR11706:SF3">
    <property type="entry name" value="METAL ION TRANSPORT PROTEIN"/>
    <property type="match status" value="1"/>
</dbReference>
<evidence type="ECO:0000256" key="2">
    <source>
        <dbReference type="ARBA" id="ARBA00022692"/>
    </source>
</evidence>
<dbReference type="GO" id="GO:0034755">
    <property type="term" value="P:iron ion transmembrane transport"/>
    <property type="evidence" value="ECO:0007669"/>
    <property type="project" value="TreeGrafter"/>
</dbReference>
<feature type="transmembrane region" description="Helical" evidence="5">
    <location>
        <begin position="186"/>
        <end position="207"/>
    </location>
</feature>
<comment type="subcellular location">
    <subcellularLocation>
        <location evidence="1">Membrane</location>
        <topology evidence="1">Multi-pass membrane protein</topology>
    </subcellularLocation>
</comment>
<dbReference type="PANTHER" id="PTHR11706">
    <property type="entry name" value="SOLUTE CARRIER PROTEIN FAMILY 11 MEMBER"/>
    <property type="match status" value="1"/>
</dbReference>
<keyword evidence="2 5" id="KW-0812">Transmembrane</keyword>
<sequence length="416" mass="45339">MAVTEQRRASWKLIGPGFVVAATGVGTGDLVATLIAGQRFGYTLLWATIVGCLVKIALAEATGRWHLATGRTIFDGWSSLGRWTHVYFAPYIVIWGLVYGATAMSATALPLASLFPAVPLWAWAVLVGLSALLFVWFNRYSLLEKAMTALVGVMFVTVVGLAAYLTPDIGATLAGLVPTLPEGSAVYTMGLVGGVGGTITMAAYGYWVNAKGWRDAAWIKVMRWDNRVAYITTGVFVIAMLIVGAELLYSANLALESGEQGLLQLGDVLEERFGRAIAILFLIGFFSAAYSSVLGVWHGVSLLFADFVGHVRGRTNRPVEERERSWAFRAYALWLTFPPLIVVFRGRPVDELVIIYGVFGAFFMPFLALTLIWLLNSGRTPREWRNGWLSNLGLAVAGLLFIVLLGHDLWETFTGA</sequence>
<protein>
    <submittedName>
        <fullName evidence="6">Mn2+/Fe2+ NRAMP family transporter</fullName>
    </submittedName>
</protein>
<feature type="transmembrane region" description="Helical" evidence="5">
    <location>
        <begin position="228"/>
        <end position="249"/>
    </location>
</feature>
<dbReference type="GO" id="GO:0005384">
    <property type="term" value="F:manganese ion transmembrane transporter activity"/>
    <property type="evidence" value="ECO:0007669"/>
    <property type="project" value="TreeGrafter"/>
</dbReference>
<dbReference type="AlphaFoldDB" id="A0A852TZP0"/>
<keyword evidence="4 5" id="KW-0472">Membrane</keyword>
<organism evidence="6 7">
    <name type="scientific">Spinactinospora alkalitolerans</name>
    <dbReference type="NCBI Taxonomy" id="687207"/>
    <lineage>
        <taxon>Bacteria</taxon>
        <taxon>Bacillati</taxon>
        <taxon>Actinomycetota</taxon>
        <taxon>Actinomycetes</taxon>
        <taxon>Streptosporangiales</taxon>
        <taxon>Nocardiopsidaceae</taxon>
        <taxon>Spinactinospora</taxon>
    </lineage>
</organism>
<evidence type="ECO:0000256" key="1">
    <source>
        <dbReference type="ARBA" id="ARBA00004141"/>
    </source>
</evidence>
<evidence type="ECO:0000256" key="4">
    <source>
        <dbReference type="ARBA" id="ARBA00023136"/>
    </source>
</evidence>
<feature type="transmembrane region" description="Helical" evidence="5">
    <location>
        <begin position="149"/>
        <end position="166"/>
    </location>
</feature>
<evidence type="ECO:0000313" key="7">
    <source>
        <dbReference type="Proteomes" id="UP000589036"/>
    </source>
</evidence>